<dbReference type="PROSITE" id="PS50002">
    <property type="entry name" value="SH3"/>
    <property type="match status" value="1"/>
</dbReference>
<dbReference type="HOGENOM" id="CLU_119168_0_0_1"/>
<sequence>MPPTKQTARKSTGGRAPRKQLVIEETPKPSLDHILSQTQQNVEYLIAHSQIPQDDGLYILAKLGAGSPTASTSTHIFSQTRQNIELLIAHDQIPEDDGRDILAKLFCATSPSSMSVSALAEEASHLSISSSIPIATGVMGVALMHWRSEGPGDLNLRAGDIIEILQETDVDWWTGRNQAGKQGTFPSTYVKRIGQSSDEED</sequence>
<keyword evidence="2 5" id="KW-0728">SH3 domain</keyword>
<protein>
    <submittedName>
        <fullName evidence="7">Unplaced genomic scaffold scaffold_7, whole genome shotgun sequence</fullName>
    </submittedName>
</protein>
<dbReference type="GO" id="GO:0000786">
    <property type="term" value="C:nucleosome"/>
    <property type="evidence" value="ECO:0007669"/>
    <property type="project" value="UniProtKB-KW"/>
</dbReference>
<evidence type="ECO:0000256" key="1">
    <source>
        <dbReference type="ARBA" id="ARBA00004286"/>
    </source>
</evidence>
<organism evidence="7 8">
    <name type="scientific">Pisolithus microcarpus 441</name>
    <dbReference type="NCBI Taxonomy" id="765257"/>
    <lineage>
        <taxon>Eukaryota</taxon>
        <taxon>Fungi</taxon>
        <taxon>Dikarya</taxon>
        <taxon>Basidiomycota</taxon>
        <taxon>Agaricomycotina</taxon>
        <taxon>Agaricomycetes</taxon>
        <taxon>Agaricomycetidae</taxon>
        <taxon>Boletales</taxon>
        <taxon>Sclerodermatineae</taxon>
        <taxon>Pisolithaceae</taxon>
        <taxon>Pisolithus</taxon>
    </lineage>
</organism>
<evidence type="ECO:0000256" key="4">
    <source>
        <dbReference type="ARBA" id="ARBA00023269"/>
    </source>
</evidence>
<dbReference type="InterPro" id="IPR001452">
    <property type="entry name" value="SH3_domain"/>
</dbReference>
<dbReference type="Pfam" id="PF00018">
    <property type="entry name" value="SH3_1"/>
    <property type="match status" value="1"/>
</dbReference>
<keyword evidence="4" id="KW-0238">DNA-binding</keyword>
<dbReference type="InterPro" id="IPR050384">
    <property type="entry name" value="Endophilin_SH3RF"/>
</dbReference>
<accession>A0A0C9ZRR6</accession>
<dbReference type="CDD" id="cd00174">
    <property type="entry name" value="SH3"/>
    <property type="match status" value="1"/>
</dbReference>
<dbReference type="AlphaFoldDB" id="A0A0C9ZRR6"/>
<dbReference type="SMART" id="SM00326">
    <property type="entry name" value="SH3"/>
    <property type="match status" value="1"/>
</dbReference>
<evidence type="ECO:0000256" key="2">
    <source>
        <dbReference type="ARBA" id="ARBA00022443"/>
    </source>
</evidence>
<dbReference type="InterPro" id="IPR036028">
    <property type="entry name" value="SH3-like_dom_sf"/>
</dbReference>
<evidence type="ECO:0000313" key="7">
    <source>
        <dbReference type="EMBL" id="KIK28774.1"/>
    </source>
</evidence>
<reference evidence="8" key="2">
    <citation type="submission" date="2015-01" db="EMBL/GenBank/DDBJ databases">
        <title>Evolutionary Origins and Diversification of the Mycorrhizal Mutualists.</title>
        <authorList>
            <consortium name="DOE Joint Genome Institute"/>
            <consortium name="Mycorrhizal Genomics Consortium"/>
            <person name="Kohler A."/>
            <person name="Kuo A."/>
            <person name="Nagy L.G."/>
            <person name="Floudas D."/>
            <person name="Copeland A."/>
            <person name="Barry K.W."/>
            <person name="Cichocki N."/>
            <person name="Veneault-Fourrey C."/>
            <person name="LaButti K."/>
            <person name="Lindquist E.A."/>
            <person name="Lipzen A."/>
            <person name="Lundell T."/>
            <person name="Morin E."/>
            <person name="Murat C."/>
            <person name="Riley R."/>
            <person name="Ohm R."/>
            <person name="Sun H."/>
            <person name="Tunlid A."/>
            <person name="Henrissat B."/>
            <person name="Grigoriev I.V."/>
            <person name="Hibbett D.S."/>
            <person name="Martin F."/>
        </authorList>
    </citation>
    <scope>NUCLEOTIDE SEQUENCE [LARGE SCALE GENOMIC DNA]</scope>
    <source>
        <strain evidence="8">441</strain>
    </source>
</reference>
<dbReference type="SUPFAM" id="SSF50044">
    <property type="entry name" value="SH3-domain"/>
    <property type="match status" value="1"/>
</dbReference>
<dbReference type="EMBL" id="KN833691">
    <property type="protein sequence ID" value="KIK28774.1"/>
    <property type="molecule type" value="Genomic_DNA"/>
</dbReference>
<dbReference type="Proteomes" id="UP000054018">
    <property type="component" value="Unassembled WGS sequence"/>
</dbReference>
<proteinExistence type="predicted"/>
<keyword evidence="3" id="KW-0158">Chromosome</keyword>
<reference evidence="7 8" key="1">
    <citation type="submission" date="2014-04" db="EMBL/GenBank/DDBJ databases">
        <authorList>
            <consortium name="DOE Joint Genome Institute"/>
            <person name="Kuo A."/>
            <person name="Kohler A."/>
            <person name="Costa M.D."/>
            <person name="Nagy L.G."/>
            <person name="Floudas D."/>
            <person name="Copeland A."/>
            <person name="Barry K.W."/>
            <person name="Cichocki N."/>
            <person name="Veneault-Fourrey C."/>
            <person name="LaButti K."/>
            <person name="Lindquist E.A."/>
            <person name="Lipzen A."/>
            <person name="Lundell T."/>
            <person name="Morin E."/>
            <person name="Murat C."/>
            <person name="Sun H."/>
            <person name="Tunlid A."/>
            <person name="Henrissat B."/>
            <person name="Grigoriev I.V."/>
            <person name="Hibbett D.S."/>
            <person name="Martin F."/>
            <person name="Nordberg H.P."/>
            <person name="Cantor M.N."/>
            <person name="Hua S.X."/>
        </authorList>
    </citation>
    <scope>NUCLEOTIDE SEQUENCE [LARGE SCALE GENOMIC DNA]</scope>
    <source>
        <strain evidence="7 8">441</strain>
    </source>
</reference>
<dbReference type="GO" id="GO:0030527">
    <property type="term" value="F:structural constituent of chromatin"/>
    <property type="evidence" value="ECO:0007669"/>
    <property type="project" value="InterPro"/>
</dbReference>
<dbReference type="PRINTS" id="PR00452">
    <property type="entry name" value="SH3DOMAIN"/>
</dbReference>
<dbReference type="STRING" id="765257.A0A0C9ZRR6"/>
<gene>
    <name evidence="7" type="ORF">PISMIDRAFT_672964</name>
</gene>
<dbReference type="InterPro" id="IPR000164">
    <property type="entry name" value="Histone_H3/CENP-A"/>
</dbReference>
<dbReference type="PANTHER" id="PTHR14167">
    <property type="entry name" value="SH3 DOMAIN-CONTAINING"/>
    <property type="match status" value="1"/>
</dbReference>
<evidence type="ECO:0000313" key="8">
    <source>
        <dbReference type="Proteomes" id="UP000054018"/>
    </source>
</evidence>
<dbReference type="OrthoDB" id="5983572at2759"/>
<evidence type="ECO:0000256" key="5">
    <source>
        <dbReference type="PROSITE-ProRule" id="PRU00192"/>
    </source>
</evidence>
<dbReference type="PRINTS" id="PR00622">
    <property type="entry name" value="HISTONEH3"/>
</dbReference>
<dbReference type="GO" id="GO:0003677">
    <property type="term" value="F:DNA binding"/>
    <property type="evidence" value="ECO:0007669"/>
    <property type="project" value="InterPro"/>
</dbReference>
<name>A0A0C9ZRR6_9AGAM</name>
<keyword evidence="4" id="KW-0544">Nucleosome core</keyword>
<dbReference type="Gene3D" id="2.30.30.40">
    <property type="entry name" value="SH3 Domains"/>
    <property type="match status" value="1"/>
</dbReference>
<keyword evidence="8" id="KW-1185">Reference proteome</keyword>
<feature type="domain" description="SH3" evidence="6">
    <location>
        <begin position="135"/>
        <end position="195"/>
    </location>
</feature>
<comment type="subcellular location">
    <subcellularLocation>
        <location evidence="1">Chromosome</location>
    </subcellularLocation>
</comment>
<evidence type="ECO:0000259" key="6">
    <source>
        <dbReference type="PROSITE" id="PS50002"/>
    </source>
</evidence>
<evidence type="ECO:0000256" key="3">
    <source>
        <dbReference type="ARBA" id="ARBA00022454"/>
    </source>
</evidence>